<sequence length="371" mass="40687">MNPSSSLVLDPPLGALPAAGADAVGAAAGSHSAHALEPLPAHRLSVVVPMYNERENAAPLIDAVQAALADYGYPWELLVVDDGSRDGTAALLSQHARRVGPHIRVIRLARNFRQTAAMQAGIDAARGDVIVTMDGDLQNDPRDIPRLVERLLREDLDLVAGWRQQRQDGLWLRKIPSLLANRLIRKITGLQFQDLGCSLKAFRAPVLKQVRLYGEMHRFIPAWLATVTAPERMAEEPVQHHARLRGQSKYGISRSLRVVVDLLAVFFFLRFGTRPGHFFGVLGLGVMMVGMALLSYLGVLKLLGESIGGRPLLLLGFFSLLGGLQFLTTGVLAELLMRVYFEGRQVRPYQRALHSADADPTPERGWSQAAP</sequence>
<keyword evidence="1" id="KW-1003">Cell membrane</keyword>
<dbReference type="PANTHER" id="PTHR48090">
    <property type="entry name" value="UNDECAPRENYL-PHOSPHATE 4-DEOXY-4-FORMAMIDO-L-ARABINOSE TRANSFERASE-RELATED"/>
    <property type="match status" value="1"/>
</dbReference>
<evidence type="ECO:0000256" key="2">
    <source>
        <dbReference type="ARBA" id="ARBA00022676"/>
    </source>
</evidence>
<keyword evidence="6 8" id="KW-1133">Transmembrane helix</keyword>
<keyword evidence="7 8" id="KW-0472">Membrane</keyword>
<dbReference type="GO" id="GO:0016757">
    <property type="term" value="F:glycosyltransferase activity"/>
    <property type="evidence" value="ECO:0007669"/>
    <property type="project" value="UniProtKB-KW"/>
</dbReference>
<proteinExistence type="predicted"/>
<feature type="transmembrane region" description="Helical" evidence="8">
    <location>
        <begin position="278"/>
        <end position="300"/>
    </location>
</feature>
<dbReference type="Proteomes" id="UP000235916">
    <property type="component" value="Unassembled WGS sequence"/>
</dbReference>
<dbReference type="Gene3D" id="3.90.550.10">
    <property type="entry name" value="Spore Coat Polysaccharide Biosynthesis Protein SpsA, Chain A"/>
    <property type="match status" value="1"/>
</dbReference>
<dbReference type="InterPro" id="IPR029044">
    <property type="entry name" value="Nucleotide-diphossugar_trans"/>
</dbReference>
<dbReference type="GO" id="GO:0009103">
    <property type="term" value="P:lipopolysaccharide biosynthetic process"/>
    <property type="evidence" value="ECO:0007669"/>
    <property type="project" value="UniProtKB-KW"/>
</dbReference>
<keyword evidence="3 10" id="KW-0808">Transferase</keyword>
<name>A0A2N8L3A7_9BURK</name>
<dbReference type="SUPFAM" id="SSF53448">
    <property type="entry name" value="Nucleotide-diphospho-sugar transferases"/>
    <property type="match status" value="1"/>
</dbReference>
<organism evidence="10 11">
    <name type="scientific">Kinneretia aquatilis</name>
    <dbReference type="NCBI Taxonomy" id="2070761"/>
    <lineage>
        <taxon>Bacteria</taxon>
        <taxon>Pseudomonadati</taxon>
        <taxon>Pseudomonadota</taxon>
        <taxon>Betaproteobacteria</taxon>
        <taxon>Burkholderiales</taxon>
        <taxon>Sphaerotilaceae</taxon>
        <taxon>Roseateles</taxon>
    </lineage>
</organism>
<evidence type="ECO:0000256" key="5">
    <source>
        <dbReference type="ARBA" id="ARBA00022985"/>
    </source>
</evidence>
<dbReference type="InterPro" id="IPR050256">
    <property type="entry name" value="Glycosyltransferase_2"/>
</dbReference>
<dbReference type="GO" id="GO:0005886">
    <property type="term" value="C:plasma membrane"/>
    <property type="evidence" value="ECO:0007669"/>
    <property type="project" value="TreeGrafter"/>
</dbReference>
<gene>
    <name evidence="10" type="ORF">C1O66_02025</name>
</gene>
<evidence type="ECO:0000256" key="6">
    <source>
        <dbReference type="ARBA" id="ARBA00022989"/>
    </source>
</evidence>
<dbReference type="Pfam" id="PF00535">
    <property type="entry name" value="Glycos_transf_2"/>
    <property type="match status" value="1"/>
</dbReference>
<evidence type="ECO:0000259" key="9">
    <source>
        <dbReference type="Pfam" id="PF00535"/>
    </source>
</evidence>
<keyword evidence="5" id="KW-0448">Lipopolysaccharide biosynthesis</keyword>
<evidence type="ECO:0000256" key="8">
    <source>
        <dbReference type="SAM" id="Phobius"/>
    </source>
</evidence>
<dbReference type="OrthoDB" id="9811884at2"/>
<reference evidence="10 11" key="1">
    <citation type="submission" date="2018-01" db="EMBL/GenBank/DDBJ databases">
        <title>Draft genome sequence of Paucibacter aquatile CR182 isolated from freshwater of the Nakdong River.</title>
        <authorList>
            <person name="Choi A."/>
            <person name="Chung E.J."/>
        </authorList>
    </citation>
    <scope>NUCLEOTIDE SEQUENCE [LARGE SCALE GENOMIC DNA]</scope>
    <source>
        <strain evidence="10 11">CR182</strain>
    </source>
</reference>
<protein>
    <submittedName>
        <fullName evidence="10">Glycosyltransferase</fullName>
    </submittedName>
</protein>
<dbReference type="InterPro" id="IPR001173">
    <property type="entry name" value="Glyco_trans_2-like"/>
</dbReference>
<keyword evidence="4 8" id="KW-0812">Transmembrane</keyword>
<evidence type="ECO:0000256" key="3">
    <source>
        <dbReference type="ARBA" id="ARBA00022679"/>
    </source>
</evidence>
<evidence type="ECO:0000256" key="7">
    <source>
        <dbReference type="ARBA" id="ARBA00023136"/>
    </source>
</evidence>
<keyword evidence="2" id="KW-0328">Glycosyltransferase</keyword>
<dbReference type="CDD" id="cd04187">
    <property type="entry name" value="DPM1_like_bac"/>
    <property type="match status" value="1"/>
</dbReference>
<comment type="caution">
    <text evidence="10">The sequence shown here is derived from an EMBL/GenBank/DDBJ whole genome shotgun (WGS) entry which is preliminary data.</text>
</comment>
<dbReference type="PANTHER" id="PTHR48090:SF3">
    <property type="entry name" value="UNDECAPRENYL-PHOSPHATE 4-DEOXY-4-FORMAMIDO-L-ARABINOSE TRANSFERASE"/>
    <property type="match status" value="1"/>
</dbReference>
<accession>A0A2N8L3A7</accession>
<dbReference type="AlphaFoldDB" id="A0A2N8L3A7"/>
<keyword evidence="11" id="KW-1185">Reference proteome</keyword>
<feature type="transmembrane region" description="Helical" evidence="8">
    <location>
        <begin position="312"/>
        <end position="333"/>
    </location>
</feature>
<dbReference type="RefSeq" id="WP_102766317.1">
    <property type="nucleotide sequence ID" value="NZ_POSP01000001.1"/>
</dbReference>
<feature type="domain" description="Glycosyltransferase 2-like" evidence="9">
    <location>
        <begin position="45"/>
        <end position="209"/>
    </location>
</feature>
<evidence type="ECO:0000313" key="10">
    <source>
        <dbReference type="EMBL" id="PND40183.1"/>
    </source>
</evidence>
<evidence type="ECO:0000256" key="4">
    <source>
        <dbReference type="ARBA" id="ARBA00022692"/>
    </source>
</evidence>
<evidence type="ECO:0000313" key="11">
    <source>
        <dbReference type="Proteomes" id="UP000235916"/>
    </source>
</evidence>
<dbReference type="EMBL" id="POSP01000001">
    <property type="protein sequence ID" value="PND40183.1"/>
    <property type="molecule type" value="Genomic_DNA"/>
</dbReference>
<evidence type="ECO:0000256" key="1">
    <source>
        <dbReference type="ARBA" id="ARBA00022475"/>
    </source>
</evidence>